<evidence type="ECO:0000313" key="3">
    <source>
        <dbReference type="EMBL" id="CAF4280087.1"/>
    </source>
</evidence>
<dbReference type="SUPFAM" id="SSF55347">
    <property type="entry name" value="Glyceraldehyde-3-phosphate dehydrogenase-like, C-terminal domain"/>
    <property type="match status" value="1"/>
</dbReference>
<dbReference type="EMBL" id="CAJNOQ010016648">
    <property type="protein sequence ID" value="CAF1384885.1"/>
    <property type="molecule type" value="Genomic_DNA"/>
</dbReference>
<evidence type="ECO:0000259" key="1">
    <source>
        <dbReference type="Pfam" id="PF02894"/>
    </source>
</evidence>
<evidence type="ECO:0000313" key="4">
    <source>
        <dbReference type="Proteomes" id="UP000663829"/>
    </source>
</evidence>
<comment type="caution">
    <text evidence="2">The sequence shown here is derived from an EMBL/GenBank/DDBJ whole genome shotgun (WGS) entry which is preliminary data.</text>
</comment>
<organism evidence="2 4">
    <name type="scientific">Didymodactylos carnosus</name>
    <dbReference type="NCBI Taxonomy" id="1234261"/>
    <lineage>
        <taxon>Eukaryota</taxon>
        <taxon>Metazoa</taxon>
        <taxon>Spiralia</taxon>
        <taxon>Gnathifera</taxon>
        <taxon>Rotifera</taxon>
        <taxon>Eurotatoria</taxon>
        <taxon>Bdelloidea</taxon>
        <taxon>Philodinida</taxon>
        <taxon>Philodinidae</taxon>
        <taxon>Didymodactylos</taxon>
    </lineage>
</organism>
<dbReference type="OrthoDB" id="446809at2759"/>
<dbReference type="AlphaFoldDB" id="A0A815JV48"/>
<gene>
    <name evidence="2" type="ORF">GPM918_LOCUS32512</name>
    <name evidence="3" type="ORF">SRO942_LOCUS33181</name>
</gene>
<sequence length="180" mass="20635">MELTYHSIHYIDLIRSLLSPWEPTSIQCHTCRHISQPKLDSVRTHLSLSYADHDPSLYVTLHTNHFHRWGVKYADSYLKIEGDNGVLRAQMGLQLEYGDQKDQDHLELCTNDMNGRWVEIPLKGNRFPDSFLGPMASVMRIANQETDEIPTSVDDALKTMVVVEAAYQSSANQTKIEYDL</sequence>
<proteinExistence type="predicted"/>
<accession>A0A815JV48</accession>
<dbReference type="InterPro" id="IPR004104">
    <property type="entry name" value="Gfo/Idh/MocA-like_OxRdtase_C"/>
</dbReference>
<dbReference type="Gene3D" id="3.30.360.10">
    <property type="entry name" value="Dihydrodipicolinate Reductase, domain 2"/>
    <property type="match status" value="1"/>
</dbReference>
<feature type="domain" description="Gfo/Idh/MocA-like oxidoreductase C-terminal" evidence="1">
    <location>
        <begin position="4"/>
        <end position="177"/>
    </location>
</feature>
<name>A0A815JV48_9BILA</name>
<dbReference type="Pfam" id="PF02894">
    <property type="entry name" value="GFO_IDH_MocA_C"/>
    <property type="match status" value="1"/>
</dbReference>
<reference evidence="2" key="1">
    <citation type="submission" date="2021-02" db="EMBL/GenBank/DDBJ databases">
        <authorList>
            <person name="Nowell W R."/>
        </authorList>
    </citation>
    <scope>NUCLEOTIDE SEQUENCE</scope>
</reference>
<keyword evidence="4" id="KW-1185">Reference proteome</keyword>
<protein>
    <recommendedName>
        <fullName evidence="1">Gfo/Idh/MocA-like oxidoreductase C-terminal domain-containing protein</fullName>
    </recommendedName>
</protein>
<evidence type="ECO:0000313" key="2">
    <source>
        <dbReference type="EMBL" id="CAF1384885.1"/>
    </source>
</evidence>
<dbReference type="EMBL" id="CAJOBC010082049">
    <property type="protein sequence ID" value="CAF4280087.1"/>
    <property type="molecule type" value="Genomic_DNA"/>
</dbReference>
<dbReference type="Proteomes" id="UP000681722">
    <property type="component" value="Unassembled WGS sequence"/>
</dbReference>
<dbReference type="Proteomes" id="UP000663829">
    <property type="component" value="Unassembled WGS sequence"/>
</dbReference>